<dbReference type="SUPFAM" id="SSF51011">
    <property type="entry name" value="Glycosyl hydrolase domain"/>
    <property type="match status" value="1"/>
</dbReference>
<reference evidence="5 6" key="1">
    <citation type="submission" date="2016-09" db="EMBL/GenBank/DDBJ databases">
        <authorList>
            <person name="Capua I."/>
            <person name="De Benedictis P."/>
            <person name="Joannis T."/>
            <person name="Lombin L.H."/>
            <person name="Cattoli G."/>
        </authorList>
    </citation>
    <scope>NUCLEOTIDE SEQUENCE [LARGE SCALE GENOMIC DNA]</scope>
    <source>
        <strain evidence="5 6">A7P-90m</strain>
    </source>
</reference>
<evidence type="ECO:0000313" key="6">
    <source>
        <dbReference type="Proteomes" id="UP000199452"/>
    </source>
</evidence>
<dbReference type="InterPro" id="IPR006047">
    <property type="entry name" value="GH13_cat_dom"/>
</dbReference>
<dbReference type="InterPro" id="IPR017853">
    <property type="entry name" value="GH"/>
</dbReference>
<dbReference type="AlphaFoldDB" id="A0A1G6JNQ2"/>
<sequence>MNIKEKQEWVWWKHGVIYQIYPRSFNDSNSDGVGDLPGIIKKIDYLSSLGIDAIWLSPIYTSPMHDFGYDISNYREIDPVFGTLNDFKKLLKVAHSRGIHVIMDMVLNHTSHLHQWFQESRLGLNNPKRDWYIWRSGRNGHPPNNWKAAFGGSVWEWDENSHQYYLHSFLKEQPDLNWRNKEVQKAFFEDIRFWLDMGVDGFRLDVINWIAKDKDFRSNPCIIGINGLQRHLFDRNRSHSHKIVKKLRKLIDSYPNRMTVGEVFALPPGNPELSASYLGTGKDQLNLAFDFSLIYRWWNAAQYHRCLTRWYESIPPNGWPTIVLSNHDMPRALSRFGMGRNRDEKAKVASAFLLTTKGTPFLYYGEEIGMLNIKLARGQILDPLGKRFYPFYAGRDRSRSPMQWDNSKNSGFSKTKPWMPLNPNFKKNNVKVQETDSSSLLSWHKSLIALRKKHKPLHRGTWLSVADGTNGYIGFYRTFETEKILVILNFTASKKKYSLGKESKIKLLLSSRIYEKQEFRTTELCIDPYEVCILMVTKVFNEKSQ</sequence>
<dbReference type="SUPFAM" id="SSF51445">
    <property type="entry name" value="(Trans)glycosidases"/>
    <property type="match status" value="1"/>
</dbReference>
<feature type="domain" description="Glycosyl hydrolase family 13 catalytic" evidence="4">
    <location>
        <begin position="19"/>
        <end position="399"/>
    </location>
</feature>
<dbReference type="Pfam" id="PF00128">
    <property type="entry name" value="Alpha-amylase"/>
    <property type="match status" value="1"/>
</dbReference>
<dbReference type="RefSeq" id="WP_092437416.1">
    <property type="nucleotide sequence ID" value="NZ_FMYP01000021.1"/>
</dbReference>
<evidence type="ECO:0000313" key="5">
    <source>
        <dbReference type="EMBL" id="SDC20333.1"/>
    </source>
</evidence>
<keyword evidence="6" id="KW-1185">Reference proteome</keyword>
<name>A0A1G6JNQ2_9BACT</name>
<dbReference type="SMART" id="SM00642">
    <property type="entry name" value="Aamy"/>
    <property type="match status" value="1"/>
</dbReference>
<dbReference type="PANTHER" id="PTHR10357">
    <property type="entry name" value="ALPHA-AMYLASE FAMILY MEMBER"/>
    <property type="match status" value="1"/>
</dbReference>
<dbReference type="InterPro" id="IPR013780">
    <property type="entry name" value="Glyco_hydro_b"/>
</dbReference>
<evidence type="ECO:0000256" key="2">
    <source>
        <dbReference type="ARBA" id="ARBA00022801"/>
    </source>
</evidence>
<dbReference type="FunFam" id="3.90.400.10:FF:000002">
    <property type="entry name" value="Sucrose isomerase"/>
    <property type="match status" value="1"/>
</dbReference>
<proteinExistence type="inferred from homology"/>
<accession>A0A1G6JNQ2</accession>
<protein>
    <submittedName>
        <fullName evidence="5">Alpha-glucosidase</fullName>
    </submittedName>
</protein>
<dbReference type="Proteomes" id="UP000199452">
    <property type="component" value="Unassembled WGS sequence"/>
</dbReference>
<organism evidence="5 6">
    <name type="scientific">Williamwhitmania taraxaci</name>
    <dbReference type="NCBI Taxonomy" id="1640674"/>
    <lineage>
        <taxon>Bacteria</taxon>
        <taxon>Pseudomonadati</taxon>
        <taxon>Bacteroidota</taxon>
        <taxon>Bacteroidia</taxon>
        <taxon>Bacteroidales</taxon>
        <taxon>Williamwhitmaniaceae</taxon>
        <taxon>Williamwhitmania</taxon>
    </lineage>
</organism>
<evidence type="ECO:0000256" key="3">
    <source>
        <dbReference type="ARBA" id="ARBA00023295"/>
    </source>
</evidence>
<evidence type="ECO:0000259" key="4">
    <source>
        <dbReference type="SMART" id="SM00642"/>
    </source>
</evidence>
<dbReference type="OrthoDB" id="9805159at2"/>
<keyword evidence="2" id="KW-0378">Hydrolase</keyword>
<evidence type="ECO:0000256" key="1">
    <source>
        <dbReference type="ARBA" id="ARBA00008061"/>
    </source>
</evidence>
<dbReference type="STRING" id="1640674.SAMN05216323_10214"/>
<keyword evidence="3" id="KW-0326">Glycosidase</keyword>
<comment type="similarity">
    <text evidence="1">Belongs to the glycosyl hydrolase 13 family.</text>
</comment>
<dbReference type="CDD" id="cd11333">
    <property type="entry name" value="AmyAc_SI_OligoGlu_DGase"/>
    <property type="match status" value="1"/>
</dbReference>
<dbReference type="PANTHER" id="PTHR10357:SF179">
    <property type="entry name" value="NEUTRAL AND BASIC AMINO ACID TRANSPORT PROTEIN RBAT"/>
    <property type="match status" value="1"/>
</dbReference>
<dbReference type="InterPro" id="IPR045857">
    <property type="entry name" value="O16G_dom_2"/>
</dbReference>
<dbReference type="GO" id="GO:0004556">
    <property type="term" value="F:alpha-amylase activity"/>
    <property type="evidence" value="ECO:0007669"/>
    <property type="project" value="TreeGrafter"/>
</dbReference>
<dbReference type="Gene3D" id="3.20.20.80">
    <property type="entry name" value="Glycosidases"/>
    <property type="match status" value="1"/>
</dbReference>
<dbReference type="Gene3D" id="2.60.40.1180">
    <property type="entry name" value="Golgi alpha-mannosidase II"/>
    <property type="match status" value="1"/>
</dbReference>
<dbReference type="GO" id="GO:0009313">
    <property type="term" value="P:oligosaccharide catabolic process"/>
    <property type="evidence" value="ECO:0007669"/>
    <property type="project" value="TreeGrafter"/>
</dbReference>
<dbReference type="Gene3D" id="3.90.400.10">
    <property type="entry name" value="Oligo-1,6-glucosidase, Domain 2"/>
    <property type="match status" value="1"/>
</dbReference>
<dbReference type="EMBL" id="FMYP01000021">
    <property type="protein sequence ID" value="SDC20333.1"/>
    <property type="molecule type" value="Genomic_DNA"/>
</dbReference>
<gene>
    <name evidence="5" type="ORF">SAMN05216323_10214</name>
</gene>